<dbReference type="PANTHER" id="PTHR42693:SF53">
    <property type="entry name" value="ENDO-4-O-SULFATASE"/>
    <property type="match status" value="1"/>
</dbReference>
<dbReference type="EMBL" id="FUYQ01000004">
    <property type="protein sequence ID" value="SKB35446.1"/>
    <property type="molecule type" value="Genomic_DNA"/>
</dbReference>
<evidence type="ECO:0000313" key="7">
    <source>
        <dbReference type="EMBL" id="SKB35446.1"/>
    </source>
</evidence>
<proteinExistence type="inferred from homology"/>
<organism evidence="7 8">
    <name type="scientific">Parabacteroides chartae</name>
    <dbReference type="NCBI Taxonomy" id="1037355"/>
    <lineage>
        <taxon>Bacteria</taxon>
        <taxon>Pseudomonadati</taxon>
        <taxon>Bacteroidota</taxon>
        <taxon>Bacteroidia</taxon>
        <taxon>Bacteroidales</taxon>
        <taxon>Tannerellaceae</taxon>
        <taxon>Parabacteroides</taxon>
    </lineage>
</organism>
<name>A0A1T5AKH7_9BACT</name>
<dbReference type="Proteomes" id="UP000190852">
    <property type="component" value="Unassembled WGS sequence"/>
</dbReference>
<keyword evidence="2" id="KW-0378">Hydrolase</keyword>
<reference evidence="8" key="1">
    <citation type="submission" date="2017-02" db="EMBL/GenBank/DDBJ databases">
        <authorList>
            <person name="Varghese N."/>
            <person name="Submissions S."/>
        </authorList>
    </citation>
    <scope>NUCLEOTIDE SEQUENCE [LARGE SCALE GENOMIC DNA]</scope>
    <source>
        <strain evidence="8">DSM 24967</strain>
    </source>
</reference>
<evidence type="ECO:0000256" key="1">
    <source>
        <dbReference type="ARBA" id="ARBA00008779"/>
    </source>
</evidence>
<dbReference type="Pfam" id="PF14707">
    <property type="entry name" value="Sulfatase_C"/>
    <property type="match status" value="1"/>
</dbReference>
<evidence type="ECO:0000256" key="2">
    <source>
        <dbReference type="ARBA" id="ARBA00022801"/>
    </source>
</evidence>
<dbReference type="Pfam" id="PF00884">
    <property type="entry name" value="Sulfatase"/>
    <property type="match status" value="1"/>
</dbReference>
<evidence type="ECO:0000313" key="8">
    <source>
        <dbReference type="Proteomes" id="UP000190852"/>
    </source>
</evidence>
<dbReference type="Gene3D" id="3.30.1120.10">
    <property type="match status" value="1"/>
</dbReference>
<dbReference type="CDD" id="cd16026">
    <property type="entry name" value="GALNS_like"/>
    <property type="match status" value="1"/>
</dbReference>
<dbReference type="InterPro" id="IPR017850">
    <property type="entry name" value="Alkaline_phosphatase_core_sf"/>
</dbReference>
<feature type="region of interest" description="Disordered" evidence="4">
    <location>
        <begin position="448"/>
        <end position="468"/>
    </location>
</feature>
<dbReference type="InterPro" id="IPR000917">
    <property type="entry name" value="Sulfatase_N"/>
</dbReference>
<comment type="PTM">
    <text evidence="3">The conversion to 3-oxoalanine (also known as C-formylglycine, FGly), of a serine or cysteine residue in prokaryotes and of a cysteine residue in eukaryotes, is critical for catalytic activity.</text>
</comment>
<feature type="modified residue" description="3-oxoalanine (Ser)" evidence="3">
    <location>
        <position position="75"/>
    </location>
</feature>
<feature type="chain" id="PRO_5013386893" evidence="5">
    <location>
        <begin position="24"/>
        <end position="468"/>
    </location>
</feature>
<dbReference type="Gene3D" id="3.40.720.10">
    <property type="entry name" value="Alkaline Phosphatase, subunit A"/>
    <property type="match status" value="1"/>
</dbReference>
<evidence type="ECO:0000256" key="5">
    <source>
        <dbReference type="SAM" id="SignalP"/>
    </source>
</evidence>
<feature type="compositionally biased region" description="Basic and acidic residues" evidence="4">
    <location>
        <begin position="448"/>
        <end position="458"/>
    </location>
</feature>
<evidence type="ECO:0000256" key="3">
    <source>
        <dbReference type="PIRSR" id="PIRSR600917-52"/>
    </source>
</evidence>
<comment type="similarity">
    <text evidence="1">Belongs to the sulfatase family.</text>
</comment>
<feature type="domain" description="Sulfatase N-terminal" evidence="6">
    <location>
        <begin position="27"/>
        <end position="333"/>
    </location>
</feature>
<keyword evidence="5" id="KW-0732">Signal</keyword>
<accession>A0A1T5AKH7</accession>
<evidence type="ECO:0000259" key="6">
    <source>
        <dbReference type="Pfam" id="PF00884"/>
    </source>
</evidence>
<dbReference type="GO" id="GO:0004065">
    <property type="term" value="F:arylsulfatase activity"/>
    <property type="evidence" value="ECO:0007669"/>
    <property type="project" value="TreeGrafter"/>
</dbReference>
<dbReference type="SUPFAM" id="SSF53649">
    <property type="entry name" value="Alkaline phosphatase-like"/>
    <property type="match status" value="1"/>
</dbReference>
<gene>
    <name evidence="7" type="ORF">SAMN05660349_00722</name>
</gene>
<evidence type="ECO:0000256" key="4">
    <source>
        <dbReference type="SAM" id="MobiDB-lite"/>
    </source>
</evidence>
<dbReference type="AlphaFoldDB" id="A0A1T5AKH7"/>
<dbReference type="InterPro" id="IPR050738">
    <property type="entry name" value="Sulfatase"/>
</dbReference>
<feature type="compositionally biased region" description="Basic residues" evidence="4">
    <location>
        <begin position="459"/>
        <end position="468"/>
    </location>
</feature>
<feature type="signal peptide" evidence="5">
    <location>
        <begin position="1"/>
        <end position="23"/>
    </location>
</feature>
<protein>
    <submittedName>
        <fullName evidence="7">Arylsulfatase</fullName>
    </submittedName>
</protein>
<sequence length="468" mass="51992">MNRIQKKLVLPAAALLSIFTAEAQKQPNIIVILMDDMGYGDIGTQGAIGYETPNLDKMGNEGMRFTRFYSVQAVSGASRAGLLTGCYPNRIGFSGAPGPDAVTGINENESTMAEVLKQKGYACAAYGKWHLGHHTKFLPTHNGFDEYYGIPYSNDMWPHHPTGTYPDLPLYEGDKVIAYNPDQSQFTTNFTDRAIQFIDKNKKRPFFIYLAHPMPHVPLFVSEKFKEKSKQGLYGDVIMEIDWSVGQILQKLRKEGLDENTLVVVTSDNGPWINYGNHAGSTGGLREGKGTSFEGGQRVPCLMQWKGTIPAGSVCNKLAVNIDLLPTFAHISGAAMPSHKTDGVNLFSLLKGDTKSTPRTSFLYYYRRNSLEAVSDGEFKLIFPHPTRTYEGFAPGNDGMPGRVDENKMLEEKILIDLRRDPGERYNVLSQYPEAAGRLEQMANEAREDLGDDLQKKEGKNRRAIGTL</sequence>
<dbReference type="PANTHER" id="PTHR42693">
    <property type="entry name" value="ARYLSULFATASE FAMILY MEMBER"/>
    <property type="match status" value="1"/>
</dbReference>
<keyword evidence="8" id="KW-1185">Reference proteome</keyword>